<accession>A0A1I8C1G5</accession>
<dbReference type="WBParaSite" id="MhA1_Contig965.frz3.gene16">
    <property type="protein sequence ID" value="MhA1_Contig965.frz3.gene16"/>
    <property type="gene ID" value="MhA1_Contig965.frz3.gene16"/>
</dbReference>
<dbReference type="SUPFAM" id="SSF101690">
    <property type="entry name" value="PAZ domain"/>
    <property type="match status" value="1"/>
</dbReference>
<dbReference type="Proteomes" id="UP000095281">
    <property type="component" value="Unplaced"/>
</dbReference>
<proteinExistence type="predicted"/>
<keyword evidence="1" id="KW-1185">Reference proteome</keyword>
<protein>
    <submittedName>
        <fullName evidence="2">PAZ domain-containing protein</fullName>
    </submittedName>
</protein>
<evidence type="ECO:0000313" key="1">
    <source>
        <dbReference type="Proteomes" id="UP000095281"/>
    </source>
</evidence>
<organism evidence="1 2">
    <name type="scientific">Meloidogyne hapla</name>
    <name type="common">Root-knot nematode worm</name>
    <dbReference type="NCBI Taxonomy" id="6305"/>
    <lineage>
        <taxon>Eukaryota</taxon>
        <taxon>Metazoa</taxon>
        <taxon>Ecdysozoa</taxon>
        <taxon>Nematoda</taxon>
        <taxon>Chromadorea</taxon>
        <taxon>Rhabditida</taxon>
        <taxon>Tylenchina</taxon>
        <taxon>Tylenchomorpha</taxon>
        <taxon>Tylenchoidea</taxon>
        <taxon>Meloidogynidae</taxon>
        <taxon>Meloidogyninae</taxon>
        <taxon>Meloidogyne</taxon>
    </lineage>
</organism>
<evidence type="ECO:0000313" key="2">
    <source>
        <dbReference type="WBParaSite" id="MhA1_Contig965.frz3.gene16"/>
    </source>
</evidence>
<dbReference type="InterPro" id="IPR036085">
    <property type="entry name" value="PAZ_dom_sf"/>
</dbReference>
<sequence>MRTSCTNSTSAFTQWRQNCTEPESKPSSPCLKKTSLINLLCQFNGGCTPETLHCEIRKRNAENLKYIQQLSGMTDEDVALAGIGQRLLMDGHMPMNNKGLITNHLNKFQMELYPCKLTYAGADRVFALRGYLRVTIRQYFYVRHRINLYLPRLPLLCVFGGKNHQYFYPLECIDVVTSEEN</sequence>
<dbReference type="AlphaFoldDB" id="A0A1I8C1G5"/>
<reference evidence="2" key="1">
    <citation type="submission" date="2016-11" db="UniProtKB">
        <authorList>
            <consortium name="WormBaseParasite"/>
        </authorList>
    </citation>
    <scope>IDENTIFICATION</scope>
</reference>
<name>A0A1I8C1G5_MELHA</name>
<dbReference type="Gene3D" id="2.170.260.10">
    <property type="entry name" value="paz domain"/>
    <property type="match status" value="1"/>
</dbReference>